<protein>
    <recommendedName>
        <fullName evidence="7">SRCR domain-containing protein</fullName>
    </recommendedName>
</protein>
<gene>
    <name evidence="8" type="ORF">JZ751_029562</name>
</gene>
<feature type="disulfide bond" evidence="4">
    <location>
        <begin position="113"/>
        <end position="123"/>
    </location>
</feature>
<dbReference type="PROSITE" id="PS50287">
    <property type="entry name" value="SRCR_2"/>
    <property type="match status" value="2"/>
</dbReference>
<evidence type="ECO:0000313" key="8">
    <source>
        <dbReference type="EMBL" id="KAG9337276.1"/>
    </source>
</evidence>
<evidence type="ECO:0000313" key="9">
    <source>
        <dbReference type="Proteomes" id="UP000824540"/>
    </source>
</evidence>
<proteinExistence type="predicted"/>
<dbReference type="SUPFAM" id="SSF56487">
    <property type="entry name" value="SRCR-like"/>
    <property type="match status" value="2"/>
</dbReference>
<dbReference type="GO" id="GO:0016020">
    <property type="term" value="C:membrane"/>
    <property type="evidence" value="ECO:0007669"/>
    <property type="project" value="InterPro"/>
</dbReference>
<feature type="region of interest" description="Disordered" evidence="5">
    <location>
        <begin position="126"/>
        <end position="146"/>
    </location>
</feature>
<evidence type="ECO:0000256" key="2">
    <source>
        <dbReference type="ARBA" id="ARBA00022737"/>
    </source>
</evidence>
<dbReference type="InterPro" id="IPR001190">
    <property type="entry name" value="SRCR"/>
</dbReference>
<dbReference type="Proteomes" id="UP000824540">
    <property type="component" value="Unassembled WGS sequence"/>
</dbReference>
<dbReference type="SMART" id="SM00202">
    <property type="entry name" value="SR"/>
    <property type="match status" value="1"/>
</dbReference>
<dbReference type="PANTHER" id="PTHR19331">
    <property type="entry name" value="SCAVENGER RECEPTOR DOMAIN-CONTAINING"/>
    <property type="match status" value="1"/>
</dbReference>
<feature type="domain" description="SRCR" evidence="7">
    <location>
        <begin position="42"/>
        <end position="139"/>
    </location>
</feature>
<keyword evidence="6" id="KW-1133">Transmembrane helix</keyword>
<accession>A0A8T2NBR2</accession>
<dbReference type="PANTHER" id="PTHR19331:SF468">
    <property type="entry name" value="SCAVENGER RECEPTOR CYSTEINE-RICH TYPE 1 PROTEIN M160"/>
    <property type="match status" value="1"/>
</dbReference>
<keyword evidence="6" id="KW-0472">Membrane</keyword>
<dbReference type="InterPro" id="IPR036772">
    <property type="entry name" value="SRCR-like_dom_sf"/>
</dbReference>
<sequence length="350" mass="38115">MDKVGCVGNETSLWECPTAEWGQTDCGHKQDVTIVCSEYKQLRLRQEDDTRVCSGLAEVFYNGTWGSVCGNDMTQHTAAVICRQLGCGDSERYDQKLTSLPRGSLLLLDNIKCGVYDESLWQCPSSPWGDPSSQQELQCPEPTLPPETQPRLSLSIPAVASVVLGALLVLLLVVLGVLVFQNRGLRRGRDRRWEEHDHMFTRKHAPLHEPVYEEIEYKLATEGTYSASQRGSVHYEDPPSGYEKVWDSEGHSLSGKGLELCGALSGCRGWSSVELSVDVGGGAVGELGDAAENYDDVISADQNPGGAEGELLKGDAPEHYDDVITEEQSPGESVLAPEGPPAPDGMDYDD</sequence>
<name>A0A8T2NBR2_9TELE</name>
<reference evidence="8" key="1">
    <citation type="thesis" date="2021" institute="BYU ScholarsArchive" country="Provo, UT, USA">
        <title>Applications of and Algorithms for Genome Assembly and Genomic Analyses with an Emphasis on Marine Teleosts.</title>
        <authorList>
            <person name="Pickett B.D."/>
        </authorList>
    </citation>
    <scope>NUCLEOTIDE SEQUENCE</scope>
    <source>
        <strain evidence="8">HI-2016</strain>
    </source>
</reference>
<evidence type="ECO:0000256" key="1">
    <source>
        <dbReference type="ARBA" id="ARBA00022729"/>
    </source>
</evidence>
<comment type="caution">
    <text evidence="4">Lacks conserved residue(s) required for the propagation of feature annotation.</text>
</comment>
<dbReference type="FunFam" id="3.10.250.10:FF:000012">
    <property type="entry name" value="CD163 molecule like 1"/>
    <property type="match status" value="1"/>
</dbReference>
<feature type="region of interest" description="Disordered" evidence="5">
    <location>
        <begin position="298"/>
        <end position="350"/>
    </location>
</feature>
<evidence type="ECO:0000256" key="4">
    <source>
        <dbReference type="PROSITE-ProRule" id="PRU00196"/>
    </source>
</evidence>
<keyword evidence="6" id="KW-0812">Transmembrane</keyword>
<organism evidence="8 9">
    <name type="scientific">Albula glossodonta</name>
    <name type="common">roundjaw bonefish</name>
    <dbReference type="NCBI Taxonomy" id="121402"/>
    <lineage>
        <taxon>Eukaryota</taxon>
        <taxon>Metazoa</taxon>
        <taxon>Chordata</taxon>
        <taxon>Craniata</taxon>
        <taxon>Vertebrata</taxon>
        <taxon>Euteleostomi</taxon>
        <taxon>Actinopterygii</taxon>
        <taxon>Neopterygii</taxon>
        <taxon>Teleostei</taxon>
        <taxon>Albuliformes</taxon>
        <taxon>Albulidae</taxon>
        <taxon>Albula</taxon>
    </lineage>
</organism>
<evidence type="ECO:0000256" key="3">
    <source>
        <dbReference type="ARBA" id="ARBA00023157"/>
    </source>
</evidence>
<feature type="transmembrane region" description="Helical" evidence="6">
    <location>
        <begin position="158"/>
        <end position="180"/>
    </location>
</feature>
<dbReference type="PRINTS" id="PR00258">
    <property type="entry name" value="SPERACTRCPTR"/>
</dbReference>
<keyword evidence="3 4" id="KW-1015">Disulfide bond</keyword>
<dbReference type="Pfam" id="PF00530">
    <property type="entry name" value="SRCR"/>
    <property type="match status" value="2"/>
</dbReference>
<dbReference type="AlphaFoldDB" id="A0A8T2NBR2"/>
<dbReference type="OrthoDB" id="536948at2759"/>
<comment type="caution">
    <text evidence="8">The sequence shown here is derived from an EMBL/GenBank/DDBJ whole genome shotgun (WGS) entry which is preliminary data.</text>
</comment>
<keyword evidence="1" id="KW-0732">Signal</keyword>
<keyword evidence="9" id="KW-1185">Reference proteome</keyword>
<feature type="compositionally biased region" description="Basic and acidic residues" evidence="5">
    <location>
        <begin position="310"/>
        <end position="322"/>
    </location>
</feature>
<dbReference type="Gene3D" id="3.10.250.10">
    <property type="entry name" value="SRCR-like domain"/>
    <property type="match status" value="2"/>
</dbReference>
<evidence type="ECO:0000256" key="6">
    <source>
        <dbReference type="SAM" id="Phobius"/>
    </source>
</evidence>
<keyword evidence="2" id="KW-0677">Repeat</keyword>
<evidence type="ECO:0000256" key="5">
    <source>
        <dbReference type="SAM" id="MobiDB-lite"/>
    </source>
</evidence>
<evidence type="ECO:0000259" key="7">
    <source>
        <dbReference type="PROSITE" id="PS50287"/>
    </source>
</evidence>
<feature type="domain" description="SRCR" evidence="7">
    <location>
        <begin position="1"/>
        <end position="37"/>
    </location>
</feature>
<dbReference type="EMBL" id="JAFBMS010000091">
    <property type="protein sequence ID" value="KAG9337276.1"/>
    <property type="molecule type" value="Genomic_DNA"/>
</dbReference>
<feature type="disulfide bond" evidence="4">
    <location>
        <begin position="6"/>
        <end position="16"/>
    </location>
</feature>
<feature type="non-terminal residue" evidence="8">
    <location>
        <position position="1"/>
    </location>
</feature>